<dbReference type="Gene3D" id="2.130.10.10">
    <property type="entry name" value="YVTN repeat-like/Quinoprotein amine dehydrogenase"/>
    <property type="match status" value="2"/>
</dbReference>
<keyword evidence="5" id="KW-0503">Monooxygenase</keyword>
<gene>
    <name evidence="7" type="ORF">AKO1_000362</name>
</gene>
<evidence type="ECO:0000313" key="8">
    <source>
        <dbReference type="Proteomes" id="UP001431209"/>
    </source>
</evidence>
<dbReference type="InterPro" id="IPR001128">
    <property type="entry name" value="Cyt_P450"/>
</dbReference>
<dbReference type="GO" id="GO:0005730">
    <property type="term" value="C:nucleolus"/>
    <property type="evidence" value="ECO:0007669"/>
    <property type="project" value="TreeGrafter"/>
</dbReference>
<dbReference type="PROSITE" id="PS00086">
    <property type="entry name" value="CYTOCHROME_P450"/>
    <property type="match status" value="1"/>
</dbReference>
<dbReference type="InterPro" id="IPR017972">
    <property type="entry name" value="Cyt_P450_CS"/>
</dbReference>
<dbReference type="InterPro" id="IPR001680">
    <property type="entry name" value="WD40_rpt"/>
</dbReference>
<feature type="compositionally biased region" description="Low complexity" evidence="6">
    <location>
        <begin position="59"/>
        <end position="78"/>
    </location>
</feature>
<evidence type="ECO:0000256" key="6">
    <source>
        <dbReference type="SAM" id="MobiDB-lite"/>
    </source>
</evidence>
<keyword evidence="2" id="KW-0677">Repeat</keyword>
<comment type="caution">
    <text evidence="7">The sequence shown here is derived from an EMBL/GenBank/DDBJ whole genome shotgun (WGS) entry which is preliminary data.</text>
</comment>
<dbReference type="PANTHER" id="PTHR19848:SF6">
    <property type="entry name" value="E3 UBIQUITIN-PROTEIN LIGASE TRAF7"/>
    <property type="match status" value="1"/>
</dbReference>
<dbReference type="Pfam" id="PF00400">
    <property type="entry name" value="WD40"/>
    <property type="match status" value="1"/>
</dbReference>
<evidence type="ECO:0000256" key="2">
    <source>
        <dbReference type="ARBA" id="ARBA00022737"/>
    </source>
</evidence>
<protein>
    <submittedName>
        <fullName evidence="7">Cytochrome P450</fullName>
    </submittedName>
</protein>
<dbReference type="GO" id="GO:0004497">
    <property type="term" value="F:monooxygenase activity"/>
    <property type="evidence" value="ECO:0007669"/>
    <property type="project" value="UniProtKB-KW"/>
</dbReference>
<keyword evidence="5" id="KW-0560">Oxidoreductase</keyword>
<proteinExistence type="inferred from homology"/>
<keyword evidence="3 5" id="KW-0479">Metal-binding</keyword>
<dbReference type="AlphaFoldDB" id="A0AAW2ZEG6"/>
<evidence type="ECO:0000256" key="1">
    <source>
        <dbReference type="ARBA" id="ARBA00022574"/>
    </source>
</evidence>
<sequence>MSQYLRSSVKIGVRPQTLNLVRSQDADNSTQNSTAKPSSINLTKRPLTTGATPKTPTLSVTPKAAKPKTPQPTSTSAPIKSIIVPTKEKRSILGGATKTPTTEPIRSKVLRQQAKGILNKTPSVEDSIEQFSQTASVLKPVENPDAIVKKTSQWEMCRQEKDLLEKGTGRSLCQVGDHIWEGGAGGQLAVYDSRTLELVKSKCNLHVITRSADNMTSMGIIDTKLKGKKEYTRKVWSGFSSGRVLIWNAVTAKRETDCISCHSTSVTSIVQVKDSVWTASMDGTIRLWESDTLLPSKTITESAPIRSMLLVENESNMWIAMEDGVVSVRHTSDGDTIKTLDAGEDTFVQTLVYTNGHVWGGCSDGTLCVWNAITKKRVKLLKPHDQAVNALCASTEQVWSASVDKSISVHDATTLKGLKKIRGSSVWVTNMAIGCGHLFATCSDKKVRWWSCLGDVVEQRLRPMNDSNRINSPRKGSLQVDFSSKSIASKLTPKNDINSIQDTTTFEDFFEASMRDLNLQGDPSIIKRRAFSAADITSPTSQIESRIYQDVLEYDEIQSDAVSSSSNRDPHLKKKSDTNVTYFLCMTMHNAEIWGDDVEQFRPERFIEDPSFLERNRFEYLPFSSGPRSCIGQPLAQMEMWMIISKLMSEFNIELENKEELPEEDVRFSIVPKNLIRLIISSQ</sequence>
<feature type="compositionally biased region" description="Polar residues" evidence="6">
    <location>
        <begin position="22"/>
        <end position="42"/>
    </location>
</feature>
<feature type="region of interest" description="Disordered" evidence="6">
    <location>
        <begin position="22"/>
        <end position="78"/>
    </location>
</feature>
<feature type="binding site" description="axial binding residue" evidence="3">
    <location>
        <position position="630"/>
    </location>
    <ligand>
        <name>heme</name>
        <dbReference type="ChEBI" id="CHEBI:30413"/>
    </ligand>
    <ligandPart>
        <name>Fe</name>
        <dbReference type="ChEBI" id="CHEBI:18248"/>
    </ligandPart>
</feature>
<keyword evidence="3 5" id="KW-0349">Heme</keyword>
<evidence type="ECO:0000313" key="7">
    <source>
        <dbReference type="EMBL" id="KAL0487012.1"/>
    </source>
</evidence>
<dbReference type="SMART" id="SM00320">
    <property type="entry name" value="WD40"/>
    <property type="match status" value="5"/>
</dbReference>
<dbReference type="PANTHER" id="PTHR19848">
    <property type="entry name" value="WD40 REPEAT PROTEIN"/>
    <property type="match status" value="1"/>
</dbReference>
<dbReference type="GO" id="GO:0007219">
    <property type="term" value="P:Notch signaling pathway"/>
    <property type="evidence" value="ECO:0007669"/>
    <property type="project" value="TreeGrafter"/>
</dbReference>
<dbReference type="InterPro" id="IPR036396">
    <property type="entry name" value="Cyt_P450_sf"/>
</dbReference>
<accession>A0AAW2ZEG6</accession>
<dbReference type="PROSITE" id="PS50082">
    <property type="entry name" value="WD_REPEATS_2"/>
    <property type="match status" value="1"/>
</dbReference>
<dbReference type="InterPro" id="IPR036322">
    <property type="entry name" value="WD40_repeat_dom_sf"/>
</dbReference>
<keyword evidence="3 5" id="KW-0408">Iron</keyword>
<reference evidence="7 8" key="1">
    <citation type="submission" date="2024-03" db="EMBL/GenBank/DDBJ databases">
        <title>The Acrasis kona genome and developmental transcriptomes reveal deep origins of eukaryotic multicellular pathways.</title>
        <authorList>
            <person name="Sheikh S."/>
            <person name="Fu C.-J."/>
            <person name="Brown M.W."/>
            <person name="Baldauf S.L."/>
        </authorList>
    </citation>
    <scope>NUCLEOTIDE SEQUENCE [LARGE SCALE GENOMIC DNA]</scope>
    <source>
        <strain evidence="7 8">ATCC MYA-3509</strain>
    </source>
</reference>
<keyword evidence="8" id="KW-1185">Reference proteome</keyword>
<dbReference type="InterPro" id="IPR015943">
    <property type="entry name" value="WD40/YVTN_repeat-like_dom_sf"/>
</dbReference>
<evidence type="ECO:0000256" key="5">
    <source>
        <dbReference type="RuleBase" id="RU000461"/>
    </source>
</evidence>
<comment type="cofactor">
    <cofactor evidence="3">
        <name>heme</name>
        <dbReference type="ChEBI" id="CHEBI:30413"/>
    </cofactor>
</comment>
<dbReference type="SUPFAM" id="SSF48264">
    <property type="entry name" value="Cytochrome P450"/>
    <property type="match status" value="1"/>
</dbReference>
<comment type="similarity">
    <text evidence="5">Belongs to the cytochrome P450 family.</text>
</comment>
<dbReference type="InterPro" id="IPR002401">
    <property type="entry name" value="Cyt_P450_E_grp-I"/>
</dbReference>
<feature type="repeat" description="WD" evidence="4">
    <location>
        <begin position="259"/>
        <end position="289"/>
    </location>
</feature>
<dbReference type="GO" id="GO:0005506">
    <property type="term" value="F:iron ion binding"/>
    <property type="evidence" value="ECO:0007669"/>
    <property type="project" value="InterPro"/>
</dbReference>
<evidence type="ECO:0000256" key="3">
    <source>
        <dbReference type="PIRSR" id="PIRSR602401-1"/>
    </source>
</evidence>
<organism evidence="7 8">
    <name type="scientific">Acrasis kona</name>
    <dbReference type="NCBI Taxonomy" id="1008807"/>
    <lineage>
        <taxon>Eukaryota</taxon>
        <taxon>Discoba</taxon>
        <taxon>Heterolobosea</taxon>
        <taxon>Tetramitia</taxon>
        <taxon>Eutetramitia</taxon>
        <taxon>Acrasidae</taxon>
        <taxon>Acrasis</taxon>
    </lineage>
</organism>
<dbReference type="GO" id="GO:0016705">
    <property type="term" value="F:oxidoreductase activity, acting on paired donors, with incorporation or reduction of molecular oxygen"/>
    <property type="evidence" value="ECO:0007669"/>
    <property type="project" value="InterPro"/>
</dbReference>
<evidence type="ECO:0000256" key="4">
    <source>
        <dbReference type="PROSITE-ProRule" id="PRU00221"/>
    </source>
</evidence>
<name>A0AAW2ZEG6_9EUKA</name>
<dbReference type="GO" id="GO:0020037">
    <property type="term" value="F:heme binding"/>
    <property type="evidence" value="ECO:0007669"/>
    <property type="project" value="InterPro"/>
</dbReference>
<dbReference type="Gene3D" id="1.10.630.10">
    <property type="entry name" value="Cytochrome P450"/>
    <property type="match status" value="1"/>
</dbReference>
<keyword evidence="1 4" id="KW-0853">WD repeat</keyword>
<dbReference type="PRINTS" id="PR00463">
    <property type="entry name" value="EP450I"/>
</dbReference>
<dbReference type="Pfam" id="PF00067">
    <property type="entry name" value="p450"/>
    <property type="match status" value="1"/>
</dbReference>
<feature type="compositionally biased region" description="Polar residues" evidence="6">
    <location>
        <begin position="49"/>
        <end position="58"/>
    </location>
</feature>
<dbReference type="GO" id="GO:0000027">
    <property type="term" value="P:ribosomal large subunit assembly"/>
    <property type="evidence" value="ECO:0007669"/>
    <property type="project" value="TreeGrafter"/>
</dbReference>
<dbReference type="Proteomes" id="UP001431209">
    <property type="component" value="Unassembled WGS sequence"/>
</dbReference>
<dbReference type="EMBL" id="JAOPGA020001295">
    <property type="protein sequence ID" value="KAL0487012.1"/>
    <property type="molecule type" value="Genomic_DNA"/>
</dbReference>
<dbReference type="SUPFAM" id="SSF50978">
    <property type="entry name" value="WD40 repeat-like"/>
    <property type="match status" value="1"/>
</dbReference>